<evidence type="ECO:0000256" key="7">
    <source>
        <dbReference type="SAM" id="Phobius"/>
    </source>
</evidence>
<sequence length="353" mass="38881">VLIVLQKTGENIGWGFQLQNPVVVLLLSYILFVVGLNLSGMFEFTGRLANIGQDLTQKKGYTGSFFTGALATIVATPCTAPFMGIALGYALLQPPVVSMAIFLALGFGLALPYLLLCVIPALRKALPRPGAWMETFRQFLAFPMFASAAWLLWVYGQQVEGYYTGLMALLGAVFIAMGIWMWKRAPAHQPARSFIHFIAALFIIIAVSIASISMAKIPMTVAKIENSIEEAAIRHDTIPFSPATFDELIAGKDPVFVEMTASWCITCKVNERIALKTESTKKLFEDHNVSYVQGDWTNQNPEITNFLKSHGRNGVPLYVFYGERDPTTNTRPEPVVLPQLLTNGLVADIVINQ</sequence>
<dbReference type="InterPro" id="IPR036249">
    <property type="entry name" value="Thioredoxin-like_sf"/>
</dbReference>
<evidence type="ECO:0000259" key="8">
    <source>
        <dbReference type="PROSITE" id="PS51352"/>
    </source>
</evidence>
<feature type="non-terminal residue" evidence="9">
    <location>
        <position position="1"/>
    </location>
</feature>
<dbReference type="InterPro" id="IPR035671">
    <property type="entry name" value="DsbD_gamma"/>
</dbReference>
<comment type="caution">
    <text evidence="9">The sequence shown here is derived from an EMBL/GenBank/DDBJ whole genome shotgun (WGS) entry which is preliminary data.</text>
</comment>
<evidence type="ECO:0000256" key="5">
    <source>
        <dbReference type="ARBA" id="ARBA00022989"/>
    </source>
</evidence>
<keyword evidence="6 7" id="KW-0472">Membrane</keyword>
<dbReference type="PANTHER" id="PTHR32234">
    <property type="entry name" value="THIOL:DISULFIDE INTERCHANGE PROTEIN DSBD"/>
    <property type="match status" value="1"/>
</dbReference>
<feature type="transmembrane region" description="Helical" evidence="7">
    <location>
        <begin position="162"/>
        <end position="182"/>
    </location>
</feature>
<evidence type="ECO:0000256" key="1">
    <source>
        <dbReference type="ARBA" id="ARBA00004651"/>
    </source>
</evidence>
<keyword evidence="2" id="KW-1003">Cell membrane</keyword>
<dbReference type="Gene3D" id="3.40.30.10">
    <property type="entry name" value="Glutaredoxin"/>
    <property type="match status" value="1"/>
</dbReference>
<keyword evidence="5 7" id="KW-1133">Transmembrane helix</keyword>
<dbReference type="InterPro" id="IPR003834">
    <property type="entry name" value="Cyt_c_assmbl_TM_dom"/>
</dbReference>
<reference evidence="9 10" key="1">
    <citation type="submission" date="2017-08" db="EMBL/GenBank/DDBJ databases">
        <title>Infants hospitalized years apart are colonized by the same room-sourced microbial strains.</title>
        <authorList>
            <person name="Brooks B."/>
            <person name="Olm M.R."/>
            <person name="Firek B.A."/>
            <person name="Baker R."/>
            <person name="Thomas B.C."/>
            <person name="Morowitz M.J."/>
            <person name="Banfield J.F."/>
        </authorList>
    </citation>
    <scope>NUCLEOTIDE SEQUENCE [LARGE SCALE GENOMIC DNA]</scope>
    <source>
        <strain evidence="9">S2_006_000_R2_64</strain>
    </source>
</reference>
<dbReference type="PANTHER" id="PTHR32234:SF3">
    <property type="entry name" value="SUPPRESSION OF COPPER SENSITIVITY PROTEIN"/>
    <property type="match status" value="1"/>
</dbReference>
<feature type="transmembrane region" description="Helical" evidence="7">
    <location>
        <begin position="96"/>
        <end position="119"/>
    </location>
</feature>
<dbReference type="SUPFAM" id="SSF52833">
    <property type="entry name" value="Thioredoxin-like"/>
    <property type="match status" value="1"/>
</dbReference>
<evidence type="ECO:0000256" key="2">
    <source>
        <dbReference type="ARBA" id="ARBA00022475"/>
    </source>
</evidence>
<dbReference type="CDD" id="cd02953">
    <property type="entry name" value="DsbDgamma"/>
    <property type="match status" value="1"/>
</dbReference>
<dbReference type="GO" id="GO:0017004">
    <property type="term" value="P:cytochrome complex assembly"/>
    <property type="evidence" value="ECO:0007669"/>
    <property type="project" value="UniProtKB-KW"/>
</dbReference>
<evidence type="ECO:0000256" key="3">
    <source>
        <dbReference type="ARBA" id="ARBA00022692"/>
    </source>
</evidence>
<keyword evidence="3 7" id="KW-0812">Transmembrane</keyword>
<comment type="subcellular location">
    <subcellularLocation>
        <location evidence="1">Cell membrane</location>
        <topology evidence="1">Multi-pass membrane protein</topology>
    </subcellularLocation>
</comment>
<dbReference type="GO" id="GO:0045454">
    <property type="term" value="P:cell redox homeostasis"/>
    <property type="evidence" value="ECO:0007669"/>
    <property type="project" value="TreeGrafter"/>
</dbReference>
<keyword evidence="4" id="KW-0201">Cytochrome c-type biogenesis</keyword>
<evidence type="ECO:0000256" key="6">
    <source>
        <dbReference type="ARBA" id="ARBA00023136"/>
    </source>
</evidence>
<name>A0A2W5FHJ2_9BACT</name>
<dbReference type="GO" id="GO:0015035">
    <property type="term" value="F:protein-disulfide reductase activity"/>
    <property type="evidence" value="ECO:0007669"/>
    <property type="project" value="TreeGrafter"/>
</dbReference>
<feature type="transmembrane region" description="Helical" evidence="7">
    <location>
        <begin position="139"/>
        <end position="156"/>
    </location>
</feature>
<dbReference type="PROSITE" id="PS51352">
    <property type="entry name" value="THIOREDOXIN_2"/>
    <property type="match status" value="1"/>
</dbReference>
<evidence type="ECO:0000256" key="4">
    <source>
        <dbReference type="ARBA" id="ARBA00022748"/>
    </source>
</evidence>
<dbReference type="AlphaFoldDB" id="A0A2W5FHJ2"/>
<feature type="transmembrane region" description="Helical" evidence="7">
    <location>
        <begin position="22"/>
        <end position="44"/>
    </location>
</feature>
<feature type="transmembrane region" description="Helical" evidence="7">
    <location>
        <begin position="194"/>
        <end position="215"/>
    </location>
</feature>
<organism evidence="9 10">
    <name type="scientific">Micavibrio aeruginosavorus</name>
    <dbReference type="NCBI Taxonomy" id="349221"/>
    <lineage>
        <taxon>Bacteria</taxon>
        <taxon>Pseudomonadati</taxon>
        <taxon>Bdellovibrionota</taxon>
        <taxon>Bdellovibrionia</taxon>
        <taxon>Bdellovibrionales</taxon>
        <taxon>Pseudobdellovibrionaceae</taxon>
        <taxon>Micavibrio</taxon>
    </lineage>
</organism>
<dbReference type="EMBL" id="QFOT01000142">
    <property type="protein sequence ID" value="PZP54413.1"/>
    <property type="molecule type" value="Genomic_DNA"/>
</dbReference>
<feature type="domain" description="Thioredoxin" evidence="8">
    <location>
        <begin position="210"/>
        <end position="353"/>
    </location>
</feature>
<accession>A0A2W5FHJ2</accession>
<protein>
    <submittedName>
        <fullName evidence="9">Disulfide bond formation protein DsbD</fullName>
    </submittedName>
</protein>
<evidence type="ECO:0000313" key="10">
    <source>
        <dbReference type="Proteomes" id="UP000249739"/>
    </source>
</evidence>
<dbReference type="Pfam" id="PF13899">
    <property type="entry name" value="Thioredoxin_7"/>
    <property type="match status" value="1"/>
</dbReference>
<dbReference type="Pfam" id="PF02683">
    <property type="entry name" value="DsbD_TM"/>
    <property type="match status" value="1"/>
</dbReference>
<dbReference type="Proteomes" id="UP000249739">
    <property type="component" value="Unassembled WGS sequence"/>
</dbReference>
<dbReference type="GO" id="GO:0005886">
    <property type="term" value="C:plasma membrane"/>
    <property type="evidence" value="ECO:0007669"/>
    <property type="project" value="UniProtKB-SubCell"/>
</dbReference>
<proteinExistence type="predicted"/>
<gene>
    <name evidence="9" type="ORF">DI586_10025</name>
</gene>
<dbReference type="InterPro" id="IPR013766">
    <property type="entry name" value="Thioredoxin_domain"/>
</dbReference>
<feature type="transmembrane region" description="Helical" evidence="7">
    <location>
        <begin position="65"/>
        <end position="90"/>
    </location>
</feature>
<evidence type="ECO:0000313" key="9">
    <source>
        <dbReference type="EMBL" id="PZP54413.1"/>
    </source>
</evidence>